<sequence>MSILMDELGGEDVSLSGNELAGAEPAPLRRSLPATIAEPLARFVSPLTPVDALRNLVYVSAAGADGERLCRVDAVLDIRGVWVAHRGIPAPLASVQGLEEHIAPAWECALEAAREAQYPAVTGVEFQCDRTGEVLARIFASAARPPADSGADFHVWHLAPELDELLERVKPESWWERRLEDLQTLIGRARTRGQGGL</sequence>
<dbReference type="RefSeq" id="WP_150332297.1">
    <property type="nucleotide sequence ID" value="NZ_CP044108.1"/>
</dbReference>
<accession>A0ABX6A173</accession>
<dbReference type="EMBL" id="CP044108">
    <property type="protein sequence ID" value="QEU10885.1"/>
    <property type="molecule type" value="Genomic_DNA"/>
</dbReference>
<organism evidence="1 2">
    <name type="scientific">Dermabacter vaginalis</name>
    <dbReference type="NCBI Taxonomy" id="1630135"/>
    <lineage>
        <taxon>Bacteria</taxon>
        <taxon>Bacillati</taxon>
        <taxon>Actinomycetota</taxon>
        <taxon>Actinomycetes</taxon>
        <taxon>Micrococcales</taxon>
        <taxon>Dermabacteraceae</taxon>
        <taxon>Dermabacter</taxon>
    </lineage>
</organism>
<evidence type="ECO:0000313" key="2">
    <source>
        <dbReference type="Proteomes" id="UP000323865"/>
    </source>
</evidence>
<evidence type="ECO:0008006" key="3">
    <source>
        <dbReference type="Google" id="ProtNLM"/>
    </source>
</evidence>
<keyword evidence="2" id="KW-1185">Reference proteome</keyword>
<proteinExistence type="predicted"/>
<dbReference type="Proteomes" id="UP000323865">
    <property type="component" value="Chromosome"/>
</dbReference>
<protein>
    <recommendedName>
        <fullName evidence="3">NUDIX hydrolase</fullName>
    </recommendedName>
</protein>
<name>A0ABX6A173_9MICO</name>
<reference evidence="1 2" key="1">
    <citation type="submission" date="2019-09" db="EMBL/GenBank/DDBJ databases">
        <title>FDA dAtabase for Regulatory Grade micrObial Sequences (FDA-ARGOS): Supporting development and validation of Infectious Disease Dx tests.</title>
        <authorList>
            <person name="Sciortino C."/>
            <person name="Tallon L."/>
            <person name="Sadzewicz L."/>
            <person name="Vavikolanu K."/>
            <person name="Mehta A."/>
            <person name="Aluvathingal J."/>
            <person name="Nadendla S."/>
            <person name="Nandy P."/>
            <person name="Geyer C."/>
            <person name="Yan Y."/>
            <person name="Sichtig H."/>
        </authorList>
    </citation>
    <scope>NUCLEOTIDE SEQUENCE [LARGE SCALE GENOMIC DNA]</scope>
    <source>
        <strain evidence="1 2">FDAARGOS_640</strain>
    </source>
</reference>
<evidence type="ECO:0000313" key="1">
    <source>
        <dbReference type="EMBL" id="QEU10885.1"/>
    </source>
</evidence>
<gene>
    <name evidence="1" type="ORF">FOB48_00215</name>
</gene>